<dbReference type="InterPro" id="IPR016181">
    <property type="entry name" value="Acyl_CoA_acyltransferase"/>
</dbReference>
<sequence>MDYTDESAIQIGRTNTAEIDALADLWVSLAADQRSYQSHLRSDENRGRIREAMARHVVTDGIRVARVSDEIVGFVMYSLERGDFEQDETRGVIRNLYVKPAHRSRGIGSRLLKSAEAELAGAGATHICLEAMARNERARKFYERHGYTVHRVELEKAIENDTHSKEDR</sequence>
<evidence type="ECO:0000256" key="2">
    <source>
        <dbReference type="ARBA" id="ARBA00023315"/>
    </source>
</evidence>
<dbReference type="Gene3D" id="3.40.630.30">
    <property type="match status" value="1"/>
</dbReference>
<protein>
    <submittedName>
        <fullName evidence="4">GNAT family N-acetyltransferase</fullName>
    </submittedName>
</protein>
<dbReference type="GO" id="GO:0016747">
    <property type="term" value="F:acyltransferase activity, transferring groups other than amino-acyl groups"/>
    <property type="evidence" value="ECO:0007669"/>
    <property type="project" value="InterPro"/>
</dbReference>
<proteinExistence type="predicted"/>
<dbReference type="SUPFAM" id="SSF55729">
    <property type="entry name" value="Acyl-CoA N-acyltransferases (Nat)"/>
    <property type="match status" value="1"/>
</dbReference>
<dbReference type="PANTHER" id="PTHR43877">
    <property type="entry name" value="AMINOALKYLPHOSPHONATE N-ACETYLTRANSFERASE-RELATED-RELATED"/>
    <property type="match status" value="1"/>
</dbReference>
<dbReference type="AlphaFoldDB" id="A0A482T8D0"/>
<reference evidence="4 5" key="1">
    <citation type="submission" date="2018-12" db="EMBL/GenBank/DDBJ databases">
        <title>Genome analysis provides insights into bioremediation potentialities of Halogeometricum borinquense strain N11.</title>
        <authorList>
            <person name="Najjari A."/>
            <person name="Youssef N."/>
            <person name="Fhoula I."/>
            <person name="Ben Dhia O."/>
            <person name="Mahjoubi M."/>
            <person name="Ouzari H.I."/>
            <person name="Cherif A."/>
        </authorList>
    </citation>
    <scope>NUCLEOTIDE SEQUENCE [LARGE SCALE GENOMIC DNA]</scope>
    <source>
        <strain evidence="4 5">N11</strain>
    </source>
</reference>
<gene>
    <name evidence="4" type="ORF">ELS19_09100</name>
</gene>
<dbReference type="PANTHER" id="PTHR43877:SF2">
    <property type="entry name" value="AMINOALKYLPHOSPHONATE N-ACETYLTRANSFERASE-RELATED"/>
    <property type="match status" value="1"/>
</dbReference>
<dbReference type="PROSITE" id="PS51186">
    <property type="entry name" value="GNAT"/>
    <property type="match status" value="1"/>
</dbReference>
<keyword evidence="2" id="KW-0012">Acyltransferase</keyword>
<dbReference type="InterPro" id="IPR000182">
    <property type="entry name" value="GNAT_dom"/>
</dbReference>
<dbReference type="Pfam" id="PF00583">
    <property type="entry name" value="Acetyltransf_1"/>
    <property type="match status" value="1"/>
</dbReference>
<keyword evidence="1 4" id="KW-0808">Transferase</keyword>
<dbReference type="EMBL" id="RZHH01000002">
    <property type="protein sequence ID" value="RYJ14104.1"/>
    <property type="molecule type" value="Genomic_DNA"/>
</dbReference>
<name>A0A482T8D0_9EURY</name>
<dbReference type="Proteomes" id="UP000294028">
    <property type="component" value="Unassembled WGS sequence"/>
</dbReference>
<evidence type="ECO:0000259" key="3">
    <source>
        <dbReference type="PROSITE" id="PS51186"/>
    </source>
</evidence>
<feature type="domain" description="N-acetyltransferase" evidence="3">
    <location>
        <begin position="9"/>
        <end position="168"/>
    </location>
</feature>
<comment type="caution">
    <text evidence="4">The sequence shown here is derived from an EMBL/GenBank/DDBJ whole genome shotgun (WGS) entry which is preliminary data.</text>
</comment>
<evidence type="ECO:0000313" key="4">
    <source>
        <dbReference type="EMBL" id="RYJ14104.1"/>
    </source>
</evidence>
<evidence type="ECO:0000256" key="1">
    <source>
        <dbReference type="ARBA" id="ARBA00022679"/>
    </source>
</evidence>
<evidence type="ECO:0000313" key="5">
    <source>
        <dbReference type="Proteomes" id="UP000294028"/>
    </source>
</evidence>
<organism evidence="4 5">
    <name type="scientific">Halogeometricum borinquense</name>
    <dbReference type="NCBI Taxonomy" id="60847"/>
    <lineage>
        <taxon>Archaea</taxon>
        <taxon>Methanobacteriati</taxon>
        <taxon>Methanobacteriota</taxon>
        <taxon>Stenosarchaea group</taxon>
        <taxon>Halobacteria</taxon>
        <taxon>Halobacteriales</taxon>
        <taxon>Haloferacaceae</taxon>
        <taxon>Halogeometricum</taxon>
    </lineage>
</organism>
<dbReference type="RefSeq" id="WP_129784499.1">
    <property type="nucleotide sequence ID" value="NZ_RZHH01000002.1"/>
</dbReference>
<dbReference type="CDD" id="cd04301">
    <property type="entry name" value="NAT_SF"/>
    <property type="match status" value="1"/>
</dbReference>
<dbReference type="InterPro" id="IPR050832">
    <property type="entry name" value="Bact_Acetyltransf"/>
</dbReference>
<accession>A0A482T8D0</accession>